<evidence type="ECO:0000313" key="2">
    <source>
        <dbReference type="EMBL" id="KAF2573218.1"/>
    </source>
</evidence>
<dbReference type="EMBL" id="QGKY02001015">
    <property type="protein sequence ID" value="KAF2573218.1"/>
    <property type="molecule type" value="Genomic_DNA"/>
</dbReference>
<feature type="signal peptide" evidence="1">
    <location>
        <begin position="1"/>
        <end position="24"/>
    </location>
</feature>
<evidence type="ECO:0000256" key="1">
    <source>
        <dbReference type="SAM" id="SignalP"/>
    </source>
</evidence>
<protein>
    <submittedName>
        <fullName evidence="2">Uncharacterized protein</fullName>
    </submittedName>
</protein>
<organism evidence="2">
    <name type="scientific">Brassica cretica</name>
    <name type="common">Mustard</name>
    <dbReference type="NCBI Taxonomy" id="69181"/>
    <lineage>
        <taxon>Eukaryota</taxon>
        <taxon>Viridiplantae</taxon>
        <taxon>Streptophyta</taxon>
        <taxon>Embryophyta</taxon>
        <taxon>Tracheophyta</taxon>
        <taxon>Spermatophyta</taxon>
        <taxon>Magnoliopsida</taxon>
        <taxon>eudicotyledons</taxon>
        <taxon>Gunneridae</taxon>
        <taxon>Pentapetalae</taxon>
        <taxon>rosids</taxon>
        <taxon>malvids</taxon>
        <taxon>Brassicales</taxon>
        <taxon>Brassicaceae</taxon>
        <taxon>Brassiceae</taxon>
        <taxon>Brassica</taxon>
    </lineage>
</organism>
<reference evidence="2" key="1">
    <citation type="submission" date="2019-12" db="EMBL/GenBank/DDBJ databases">
        <title>Genome sequencing and annotation of Brassica cretica.</title>
        <authorList>
            <person name="Studholme D.J."/>
            <person name="Sarris P.F."/>
        </authorList>
    </citation>
    <scope>NUCLEOTIDE SEQUENCE</scope>
    <source>
        <strain evidence="2">PFS-102/07</strain>
        <tissue evidence="2">Leaf</tissue>
    </source>
</reference>
<keyword evidence="1" id="KW-0732">Signal</keyword>
<feature type="chain" id="PRO_5035912306" evidence="1">
    <location>
        <begin position="25"/>
        <end position="140"/>
    </location>
</feature>
<proteinExistence type="predicted"/>
<name>A0A8S9ITV2_BRACR</name>
<dbReference type="AlphaFoldDB" id="A0A8S9ITV2"/>
<sequence length="140" mass="16102">MIGACWAVLSVLTEYFCMLMPPFAMQVGQPVLSWLAVFRKWDLWVRVERNRWSMSRAKDVWKLVKTNLSLMKDIKSRLSDFSKGRLGGYEVGSVDKGIAVELVGLSWSDLDKAVRLVFRENYLMVTKRLLSSYRTVPGGY</sequence>
<gene>
    <name evidence="2" type="ORF">F2Q70_00004778</name>
</gene>
<accession>A0A8S9ITV2</accession>
<comment type="caution">
    <text evidence="2">The sequence shown here is derived from an EMBL/GenBank/DDBJ whole genome shotgun (WGS) entry which is preliminary data.</text>
</comment>